<name>A0A1X3FKY5_9BRAD</name>
<evidence type="ECO:0000313" key="2">
    <source>
        <dbReference type="EMBL" id="OSJ23831.1"/>
    </source>
</evidence>
<gene>
    <name evidence="2" type="ORF">BST63_29200</name>
    <name evidence="1" type="ORF">BSZ18_17945</name>
</gene>
<comment type="caution">
    <text evidence="1">The sequence shown here is derived from an EMBL/GenBank/DDBJ whole genome shotgun (WGS) entry which is preliminary data.</text>
</comment>
<dbReference type="Proteomes" id="UP000193553">
    <property type="component" value="Unassembled WGS sequence"/>
</dbReference>
<proteinExistence type="predicted"/>
<dbReference type="EMBL" id="NAFI01000173">
    <property type="protein sequence ID" value="OSJ09866.1"/>
    <property type="molecule type" value="Genomic_DNA"/>
</dbReference>
<dbReference type="OrthoDB" id="9878344at2"/>
<dbReference type="RefSeq" id="WP_018454499.1">
    <property type="nucleotide sequence ID" value="NZ_JAFBBN010000001.1"/>
</dbReference>
<evidence type="ECO:0000313" key="3">
    <source>
        <dbReference type="Proteomes" id="UP000193553"/>
    </source>
</evidence>
<protein>
    <submittedName>
        <fullName evidence="1">Uncharacterized protein</fullName>
    </submittedName>
</protein>
<evidence type="ECO:0000313" key="4">
    <source>
        <dbReference type="Proteomes" id="UP000193884"/>
    </source>
</evidence>
<reference evidence="3 4" key="1">
    <citation type="submission" date="2017-03" db="EMBL/GenBank/DDBJ databases">
        <title>Whole genome sequences of fourteen strains of Bradyrhizobium canariense and one strain of Bradyrhizobium japonicum isolated from Lupinus (Papilionoideae: Genisteae) species in Algeria.</title>
        <authorList>
            <person name="Crovadore J."/>
            <person name="Chekireb D."/>
            <person name="Brachmann A."/>
            <person name="Chablais R."/>
            <person name="Cochard B."/>
            <person name="Lefort F."/>
        </authorList>
    </citation>
    <scope>NUCLEOTIDE SEQUENCE [LARGE SCALE GENOMIC DNA]</scope>
    <source>
        <strain evidence="1 3">UBMA195</strain>
        <strain evidence="2 4">UBMAN05</strain>
    </source>
</reference>
<accession>A0A1X3FKY5</accession>
<dbReference type="EMBL" id="NAFK01000173">
    <property type="protein sequence ID" value="OSJ23831.1"/>
    <property type="molecule type" value="Genomic_DNA"/>
</dbReference>
<organism evidence="1 3">
    <name type="scientific">Bradyrhizobium canariense</name>
    <dbReference type="NCBI Taxonomy" id="255045"/>
    <lineage>
        <taxon>Bacteria</taxon>
        <taxon>Pseudomonadati</taxon>
        <taxon>Pseudomonadota</taxon>
        <taxon>Alphaproteobacteria</taxon>
        <taxon>Hyphomicrobiales</taxon>
        <taxon>Nitrobacteraceae</taxon>
        <taxon>Bradyrhizobium</taxon>
    </lineage>
</organism>
<dbReference type="AlphaFoldDB" id="A0A1X3FKY5"/>
<dbReference type="Proteomes" id="UP000193884">
    <property type="component" value="Unassembled WGS sequence"/>
</dbReference>
<sequence>MHHIQSTHIAAILKLTAQQLEALRTRPEIQKEYSEILVLREKIKLATDLKKARRQLLTRSLPSA</sequence>
<keyword evidence="4" id="KW-1185">Reference proteome</keyword>
<evidence type="ECO:0000313" key="1">
    <source>
        <dbReference type="EMBL" id="OSJ09866.1"/>
    </source>
</evidence>